<evidence type="ECO:0000313" key="1">
    <source>
        <dbReference type="EnsemblPlants" id="AVESA.00010b.r2.4AG0650950.1.CDS"/>
    </source>
</evidence>
<sequence>MLFACSGVAVPSGPPCKLDLTRFVTSRRLVDEFNKNRNLDDNLRIDVCLPDNAHIDGFLGLYDERIAIVTSCDCDSDVYPVDLDLQAPRPSDGKIIAAARAFKSARLMVTPGHLTVGGDASWTQITEAALGGPLIDHEGKFLGVILHIDNAESPSFISPGVLRERLEHFQILTTEISDFRGYSLPPGVFSIVPSGFWRSIHRLKSDGYPMPPLGTEPGFYREGGEEDNDCWRYARSWHRGLWAKNSCWLVVVLLDAELRWSEATGGATTGDSTNKVNGELLNSFCEEFGELRAWKEYPYKVTNPDSWESVWGLLPRDVVTNISRSVVKLASFKGSVRSFACTGFLIKWPGTRGMRPVILTSASLIRSRDDHYDIDKNLTIDVFLPPGQNVKGTLIYYHLGINLAIVSLAKGIHGIRPVDLCRKDDLSKPVVAIGRQIKEGFLMATKGEVCGDPGLSSSDYGMSTCKINKAGIGGPLINFDGAFVGMNHYDGKEARFLRRRKIVEILKREIKRRIQRGSTGMLHGVRPKEPIRWTNTDVDVVLLECNVRLSPFCSFTDGPVVPFFV</sequence>
<proteinExistence type="predicted"/>
<keyword evidence="2" id="KW-1185">Reference proteome</keyword>
<dbReference type="EnsemblPlants" id="AVESA.00010b.r2.4AG0650950.1">
    <property type="protein sequence ID" value="AVESA.00010b.r2.4AG0650950.1.CDS"/>
    <property type="gene ID" value="AVESA.00010b.r2.4AG0650950"/>
</dbReference>
<protein>
    <submittedName>
        <fullName evidence="1">Uncharacterized protein</fullName>
    </submittedName>
</protein>
<reference evidence="1" key="2">
    <citation type="submission" date="2025-09" db="UniProtKB">
        <authorList>
            <consortium name="EnsemblPlants"/>
        </authorList>
    </citation>
    <scope>IDENTIFICATION</scope>
</reference>
<reference evidence="1" key="1">
    <citation type="submission" date="2021-05" db="EMBL/GenBank/DDBJ databases">
        <authorList>
            <person name="Scholz U."/>
            <person name="Mascher M."/>
            <person name="Fiebig A."/>
        </authorList>
    </citation>
    <scope>NUCLEOTIDE SEQUENCE [LARGE SCALE GENOMIC DNA]</scope>
</reference>
<accession>A0ACD5WPV8</accession>
<evidence type="ECO:0000313" key="2">
    <source>
        <dbReference type="Proteomes" id="UP001732700"/>
    </source>
</evidence>
<dbReference type="Proteomes" id="UP001732700">
    <property type="component" value="Chromosome 4A"/>
</dbReference>
<name>A0ACD5WPV8_AVESA</name>
<organism evidence="1 2">
    <name type="scientific">Avena sativa</name>
    <name type="common">Oat</name>
    <dbReference type="NCBI Taxonomy" id="4498"/>
    <lineage>
        <taxon>Eukaryota</taxon>
        <taxon>Viridiplantae</taxon>
        <taxon>Streptophyta</taxon>
        <taxon>Embryophyta</taxon>
        <taxon>Tracheophyta</taxon>
        <taxon>Spermatophyta</taxon>
        <taxon>Magnoliopsida</taxon>
        <taxon>Liliopsida</taxon>
        <taxon>Poales</taxon>
        <taxon>Poaceae</taxon>
        <taxon>BOP clade</taxon>
        <taxon>Pooideae</taxon>
        <taxon>Poodae</taxon>
        <taxon>Poeae</taxon>
        <taxon>Poeae Chloroplast Group 1 (Aveneae type)</taxon>
        <taxon>Aveninae</taxon>
        <taxon>Avena</taxon>
    </lineage>
</organism>